<dbReference type="SFLD" id="SFLDG01200">
    <property type="entry name" value="SUF1.1"/>
    <property type="match status" value="1"/>
</dbReference>
<evidence type="ECO:0000259" key="3">
    <source>
        <dbReference type="Pfam" id="PF17172"/>
    </source>
</evidence>
<proteinExistence type="inferred from homology"/>
<dbReference type="PANTHER" id="PTHR12289:SF41">
    <property type="entry name" value="FAILED AXON CONNECTIONS-RELATED"/>
    <property type="match status" value="1"/>
</dbReference>
<dbReference type="SUPFAM" id="SSF47616">
    <property type="entry name" value="GST C-terminal domain-like"/>
    <property type="match status" value="1"/>
</dbReference>
<evidence type="ECO:0000313" key="5">
    <source>
        <dbReference type="Proteomes" id="UP001195483"/>
    </source>
</evidence>
<dbReference type="InterPro" id="IPR012336">
    <property type="entry name" value="Thioredoxin-like_fold"/>
</dbReference>
<feature type="domain" description="Thioredoxin-like fold" evidence="3">
    <location>
        <begin position="37"/>
        <end position="129"/>
    </location>
</feature>
<keyword evidence="5" id="KW-1185">Reference proteome</keyword>
<organism evidence="4 5">
    <name type="scientific">Potamilus streckersoni</name>
    <dbReference type="NCBI Taxonomy" id="2493646"/>
    <lineage>
        <taxon>Eukaryota</taxon>
        <taxon>Metazoa</taxon>
        <taxon>Spiralia</taxon>
        <taxon>Lophotrochozoa</taxon>
        <taxon>Mollusca</taxon>
        <taxon>Bivalvia</taxon>
        <taxon>Autobranchia</taxon>
        <taxon>Heteroconchia</taxon>
        <taxon>Palaeoheterodonta</taxon>
        <taxon>Unionida</taxon>
        <taxon>Unionoidea</taxon>
        <taxon>Unionidae</taxon>
        <taxon>Ambleminae</taxon>
        <taxon>Lampsilini</taxon>
        <taxon>Potamilus</taxon>
    </lineage>
</organism>
<reference evidence="4" key="1">
    <citation type="journal article" date="2021" name="Genome Biol. Evol.">
        <title>A High-Quality Reference Genome for a Parasitic Bivalve with Doubly Uniparental Inheritance (Bivalvia: Unionida).</title>
        <authorList>
            <person name="Smith C.H."/>
        </authorList>
    </citation>
    <scope>NUCLEOTIDE SEQUENCE</scope>
    <source>
        <strain evidence="4">CHS0354</strain>
    </source>
</reference>
<dbReference type="InterPro" id="IPR036249">
    <property type="entry name" value="Thioredoxin-like_sf"/>
</dbReference>
<dbReference type="Gene3D" id="1.20.1050.10">
    <property type="match status" value="1"/>
</dbReference>
<dbReference type="CDD" id="cd03193">
    <property type="entry name" value="GST_C_Metaxin"/>
    <property type="match status" value="1"/>
</dbReference>
<gene>
    <name evidence="4" type="ORF">CHS0354_035038</name>
</gene>
<protein>
    <submittedName>
        <fullName evidence="4">Uncharacterized protein</fullName>
    </submittedName>
</protein>
<dbReference type="InterPro" id="IPR040079">
    <property type="entry name" value="Glutathione_S-Trfase"/>
</dbReference>
<dbReference type="InterPro" id="IPR050931">
    <property type="entry name" value="Mito_Protein_Transport_Metaxin"/>
</dbReference>
<sequence>MAQIAPKAEWKEDWIKDTVYLHMFPRSFAKSVVNISPFAIKLELWLRLNKIPFKVIDYNGMGSKGQSPFIFFNEKEIPDSNFIIEYLSEYFRVDPYPGLSITDQAVARAFLKMIEENTSWAIFIYRYVEQPDEFAEYFMPKAPANVKAALQKSLQVSVRDRAQKHGIGRHSSEEVHKIGCDDIKAISAFLANKKYLMGDNPTLVDCSLFGLMTQIVCVPMKYPERKIIMEECQNIKDFVDRIINLYWSEWHEQCEF</sequence>
<dbReference type="Pfam" id="PF17171">
    <property type="entry name" value="GST_C_6"/>
    <property type="match status" value="1"/>
</dbReference>
<evidence type="ECO:0000256" key="1">
    <source>
        <dbReference type="ARBA" id="ARBA00006475"/>
    </source>
</evidence>
<dbReference type="Gene3D" id="3.40.30.10">
    <property type="entry name" value="Glutaredoxin"/>
    <property type="match status" value="1"/>
</dbReference>
<dbReference type="GO" id="GO:0005737">
    <property type="term" value="C:cytoplasm"/>
    <property type="evidence" value="ECO:0007669"/>
    <property type="project" value="TreeGrafter"/>
</dbReference>
<dbReference type="InterPro" id="IPR026928">
    <property type="entry name" value="FAX/IsoI-like"/>
</dbReference>
<evidence type="ECO:0000313" key="4">
    <source>
        <dbReference type="EMBL" id="KAK3590008.1"/>
    </source>
</evidence>
<dbReference type="InterPro" id="IPR033468">
    <property type="entry name" value="Metaxin_GST"/>
</dbReference>
<dbReference type="EMBL" id="JAEAOA010002053">
    <property type="protein sequence ID" value="KAK3590008.1"/>
    <property type="molecule type" value="Genomic_DNA"/>
</dbReference>
<dbReference type="AlphaFoldDB" id="A0AAE0VTG3"/>
<comment type="similarity">
    <text evidence="1">Belongs to the FAX family.</text>
</comment>
<dbReference type="PANTHER" id="PTHR12289">
    <property type="entry name" value="METAXIN RELATED"/>
    <property type="match status" value="1"/>
</dbReference>
<dbReference type="SFLD" id="SFLDS00019">
    <property type="entry name" value="Glutathione_Transferase_(cytos"/>
    <property type="match status" value="1"/>
</dbReference>
<dbReference type="Proteomes" id="UP001195483">
    <property type="component" value="Unassembled WGS sequence"/>
</dbReference>
<dbReference type="InterPro" id="IPR036282">
    <property type="entry name" value="Glutathione-S-Trfase_C_sf"/>
</dbReference>
<dbReference type="Pfam" id="PF17172">
    <property type="entry name" value="GST_N_4"/>
    <property type="match status" value="1"/>
</dbReference>
<feature type="domain" description="Metaxin glutathione S-transferase" evidence="2">
    <location>
        <begin position="181"/>
        <end position="242"/>
    </location>
</feature>
<comment type="caution">
    <text evidence="4">The sequence shown here is derived from an EMBL/GenBank/DDBJ whole genome shotgun (WGS) entry which is preliminary data.</text>
</comment>
<reference evidence="4" key="2">
    <citation type="journal article" date="2021" name="Genome Biol. Evol.">
        <title>Developing a high-quality reference genome for a parasitic bivalve with doubly uniparental inheritance (Bivalvia: Unionida).</title>
        <authorList>
            <person name="Smith C.H."/>
        </authorList>
    </citation>
    <scope>NUCLEOTIDE SEQUENCE</scope>
    <source>
        <strain evidence="4">CHS0354</strain>
        <tissue evidence="4">Mantle</tissue>
    </source>
</reference>
<dbReference type="SFLD" id="SFLDG01180">
    <property type="entry name" value="SUF1"/>
    <property type="match status" value="1"/>
</dbReference>
<dbReference type="SUPFAM" id="SSF52833">
    <property type="entry name" value="Thioredoxin-like"/>
    <property type="match status" value="1"/>
</dbReference>
<evidence type="ECO:0000259" key="2">
    <source>
        <dbReference type="Pfam" id="PF17171"/>
    </source>
</evidence>
<reference evidence="4" key="3">
    <citation type="submission" date="2023-05" db="EMBL/GenBank/DDBJ databases">
        <authorList>
            <person name="Smith C.H."/>
        </authorList>
    </citation>
    <scope>NUCLEOTIDE SEQUENCE</scope>
    <source>
        <strain evidence="4">CHS0354</strain>
        <tissue evidence="4">Mantle</tissue>
    </source>
</reference>
<name>A0AAE0VTG3_9BIVA</name>
<accession>A0AAE0VTG3</accession>